<comment type="cofactor">
    <cofactor evidence="1">
        <name>Co(2+)</name>
        <dbReference type="ChEBI" id="CHEBI:48828"/>
    </cofactor>
</comment>
<dbReference type="EMBL" id="FRCA01000005">
    <property type="protein sequence ID" value="SHM12224.1"/>
    <property type="molecule type" value="Genomic_DNA"/>
</dbReference>
<reference evidence="10 11" key="1">
    <citation type="submission" date="2016-11" db="EMBL/GenBank/DDBJ databases">
        <authorList>
            <person name="Jaros S."/>
            <person name="Januszkiewicz K."/>
            <person name="Wedrychowicz H."/>
        </authorList>
    </citation>
    <scope>NUCLEOTIDE SEQUENCE [LARGE SCALE GENOMIC DNA]</scope>
    <source>
        <strain evidence="10 11">DSM 4740</strain>
    </source>
</reference>
<dbReference type="STRING" id="44933.SAMN05660971_02223"/>
<keyword evidence="4" id="KW-0479">Metal-binding</keyword>
<dbReference type="Proteomes" id="UP000321726">
    <property type="component" value="Unassembled WGS sequence"/>
</dbReference>
<keyword evidence="5" id="KW-0378">Hydrolase</keyword>
<dbReference type="CDD" id="cd03895">
    <property type="entry name" value="M20_ArgE_DapE-like"/>
    <property type="match status" value="1"/>
</dbReference>
<dbReference type="OrthoDB" id="3665926at2"/>
<evidence type="ECO:0000313" key="9">
    <source>
        <dbReference type="EMBL" id="GEN23682.1"/>
    </source>
</evidence>
<keyword evidence="6" id="KW-0862">Zinc</keyword>
<dbReference type="Gene3D" id="3.30.70.360">
    <property type="match status" value="1"/>
</dbReference>
<dbReference type="GO" id="GO:0016787">
    <property type="term" value="F:hydrolase activity"/>
    <property type="evidence" value="ECO:0007669"/>
    <property type="project" value="UniProtKB-KW"/>
</dbReference>
<evidence type="ECO:0000256" key="2">
    <source>
        <dbReference type="ARBA" id="ARBA00001947"/>
    </source>
</evidence>
<name>A0A1M7G751_9GAMM</name>
<feature type="domain" description="Peptidase M20 dimerisation" evidence="8">
    <location>
        <begin position="214"/>
        <end position="324"/>
    </location>
</feature>
<dbReference type="PANTHER" id="PTHR43808:SF25">
    <property type="entry name" value="PEPTIDASE M20 DIMERISATION DOMAIN-CONTAINING PROTEIN"/>
    <property type="match status" value="1"/>
</dbReference>
<dbReference type="NCBIfam" id="TIGR01910">
    <property type="entry name" value="DapE-ArgE"/>
    <property type="match status" value="1"/>
</dbReference>
<evidence type="ECO:0000313" key="11">
    <source>
        <dbReference type="Proteomes" id="UP000184123"/>
    </source>
</evidence>
<dbReference type="Pfam" id="PF01546">
    <property type="entry name" value="Peptidase_M20"/>
    <property type="match status" value="1"/>
</dbReference>
<dbReference type="InterPro" id="IPR033687">
    <property type="entry name" value="YodQ-like"/>
</dbReference>
<dbReference type="Proteomes" id="UP000184123">
    <property type="component" value="Unassembled WGS sequence"/>
</dbReference>
<dbReference type="InterPro" id="IPR011650">
    <property type="entry name" value="Peptidase_M20_dimer"/>
</dbReference>
<evidence type="ECO:0000256" key="4">
    <source>
        <dbReference type="ARBA" id="ARBA00022723"/>
    </source>
</evidence>
<accession>A0A1M7G751</accession>
<organism evidence="10 11">
    <name type="scientific">Halomonas cupida</name>
    <dbReference type="NCBI Taxonomy" id="44933"/>
    <lineage>
        <taxon>Bacteria</taxon>
        <taxon>Pseudomonadati</taxon>
        <taxon>Pseudomonadota</taxon>
        <taxon>Gammaproteobacteria</taxon>
        <taxon>Oceanospirillales</taxon>
        <taxon>Halomonadaceae</taxon>
        <taxon>Halomonas</taxon>
    </lineage>
</organism>
<evidence type="ECO:0000256" key="1">
    <source>
        <dbReference type="ARBA" id="ARBA00001941"/>
    </source>
</evidence>
<evidence type="ECO:0000313" key="10">
    <source>
        <dbReference type="EMBL" id="SHM12224.1"/>
    </source>
</evidence>
<dbReference type="EMBL" id="BJXU01000053">
    <property type="protein sequence ID" value="GEN23682.1"/>
    <property type="molecule type" value="Genomic_DNA"/>
</dbReference>
<dbReference type="PANTHER" id="PTHR43808">
    <property type="entry name" value="ACETYLORNITHINE DEACETYLASE"/>
    <property type="match status" value="1"/>
</dbReference>
<dbReference type="Pfam" id="PF07687">
    <property type="entry name" value="M20_dimer"/>
    <property type="match status" value="1"/>
</dbReference>
<comment type="cofactor">
    <cofactor evidence="2">
        <name>Zn(2+)</name>
        <dbReference type="ChEBI" id="CHEBI:29105"/>
    </cofactor>
</comment>
<dbReference type="GO" id="GO:0046872">
    <property type="term" value="F:metal ion binding"/>
    <property type="evidence" value="ECO:0007669"/>
    <property type="project" value="UniProtKB-KW"/>
</dbReference>
<comment type="similarity">
    <text evidence="3">Belongs to the peptidase M20A family.</text>
</comment>
<evidence type="ECO:0000256" key="6">
    <source>
        <dbReference type="ARBA" id="ARBA00022833"/>
    </source>
</evidence>
<dbReference type="InterPro" id="IPR050072">
    <property type="entry name" value="Peptidase_M20A"/>
</dbReference>
<keyword evidence="7" id="KW-0170">Cobalt</keyword>
<dbReference type="Gene3D" id="3.40.630.10">
    <property type="entry name" value="Zn peptidases"/>
    <property type="match status" value="1"/>
</dbReference>
<evidence type="ECO:0000259" key="8">
    <source>
        <dbReference type="Pfam" id="PF07687"/>
    </source>
</evidence>
<dbReference type="AlphaFoldDB" id="A0A1M7G751"/>
<reference evidence="9 12" key="2">
    <citation type="submission" date="2019-07" db="EMBL/GenBank/DDBJ databases">
        <title>Whole genome shotgun sequence of Halomonas cupida NBRC 102219.</title>
        <authorList>
            <person name="Hosoyama A."/>
            <person name="Uohara A."/>
            <person name="Ohji S."/>
            <person name="Ichikawa N."/>
        </authorList>
    </citation>
    <scope>NUCLEOTIDE SEQUENCE [LARGE SCALE GENOMIC DNA]</scope>
    <source>
        <strain evidence="9 12">NBRC 102219</strain>
    </source>
</reference>
<dbReference type="InterPro" id="IPR036264">
    <property type="entry name" value="Bact_exopeptidase_dim_dom"/>
</dbReference>
<gene>
    <name evidence="9" type="ORF">HCU01_16310</name>
    <name evidence="10" type="ORF">SAMN05660971_02223</name>
</gene>
<dbReference type="SUPFAM" id="SSF53187">
    <property type="entry name" value="Zn-dependent exopeptidases"/>
    <property type="match status" value="1"/>
</dbReference>
<dbReference type="InterPro" id="IPR010182">
    <property type="entry name" value="ArgE/DapE"/>
</dbReference>
<keyword evidence="12" id="KW-1185">Reference proteome</keyword>
<dbReference type="InterPro" id="IPR002933">
    <property type="entry name" value="Peptidase_M20"/>
</dbReference>
<evidence type="ECO:0000256" key="7">
    <source>
        <dbReference type="ARBA" id="ARBA00023285"/>
    </source>
</evidence>
<evidence type="ECO:0000313" key="12">
    <source>
        <dbReference type="Proteomes" id="UP000321726"/>
    </source>
</evidence>
<sequence>MLSENQVQRIINSVDILFDEQLKFTQKLVKIPSVRGQEHTAQDLLFKAMSERGFSMDRWKIDVKDIEHHEGFGPVTVSYENAFNVVGTYRPEQHCSEQHCSEHKQGRSLILNGHIDVVPTGPQEMWSRSPWSPDIIDGWMYGRGSADMKAGLVANLFAYDAVRTAGLRPQAPIYFQSVVEEECTGNGALAALLRGYEADAVIIPEPEENMLVRANVGVLWFKVRMLGKPSHTREMTSGFNAIDAAYAAIQALRGLEKEWNDEKGQHRYFEDLEHPINFNIGQINGGDWPSTVPPWCEFDVRAAIYPGMSANQARERIEQTLADAVQADPRLGGDMPEITYTGFYAEGYVLEEGSDAEKTLRQCHHTAFNSELQSFTTPGYLDARVFTIYGDMPTLVYGPKSRDIHGFDECVELESLKLITKTIALFIAQWCGVQEPGQTEESS</sequence>
<protein>
    <submittedName>
        <fullName evidence="10">Acetylornithine deacetylase</fullName>
    </submittedName>
</protein>
<dbReference type="SUPFAM" id="SSF55031">
    <property type="entry name" value="Bacterial exopeptidase dimerisation domain"/>
    <property type="match status" value="1"/>
</dbReference>
<proteinExistence type="inferred from homology"/>
<evidence type="ECO:0000256" key="5">
    <source>
        <dbReference type="ARBA" id="ARBA00022801"/>
    </source>
</evidence>
<dbReference type="NCBIfam" id="NF005306">
    <property type="entry name" value="PRK06837.1"/>
    <property type="match status" value="1"/>
</dbReference>
<dbReference type="RefSeq" id="WP_073435264.1">
    <property type="nucleotide sequence ID" value="NZ_BJXU01000053.1"/>
</dbReference>
<evidence type="ECO:0000256" key="3">
    <source>
        <dbReference type="ARBA" id="ARBA00006247"/>
    </source>
</evidence>